<keyword evidence="3" id="KW-1185">Reference proteome</keyword>
<name>A0A5C6Q555_9GAMM</name>
<dbReference type="Proteomes" id="UP000321525">
    <property type="component" value="Unassembled WGS sequence"/>
</dbReference>
<dbReference type="Proteomes" id="UP000321917">
    <property type="component" value="Unassembled WGS sequence"/>
</dbReference>
<evidence type="ECO:0000313" key="4">
    <source>
        <dbReference type="Proteomes" id="UP000321917"/>
    </source>
</evidence>
<evidence type="ECO:0000313" key="3">
    <source>
        <dbReference type="Proteomes" id="UP000321525"/>
    </source>
</evidence>
<dbReference type="EMBL" id="VOLR01000020">
    <property type="protein sequence ID" value="TWX57086.1"/>
    <property type="molecule type" value="Genomic_DNA"/>
</dbReference>
<evidence type="ECO:0000313" key="1">
    <source>
        <dbReference type="EMBL" id="TWX57086.1"/>
    </source>
</evidence>
<dbReference type="AlphaFoldDB" id="A0A5C6Q555"/>
<sequence>MDIISLVDDMSEEMYLRLKCAAETGKWPEGTIVDTAQKTSALQITMAYQSRHLNSDEILSVGADGLIVDKTKRQLKSEFADLKNNPDNNIARFSDL</sequence>
<organism evidence="2 4">
    <name type="scientific">Colwellia hornerae</name>
    <dbReference type="NCBI Taxonomy" id="89402"/>
    <lineage>
        <taxon>Bacteria</taxon>
        <taxon>Pseudomonadati</taxon>
        <taxon>Pseudomonadota</taxon>
        <taxon>Gammaproteobacteria</taxon>
        <taxon>Alteromonadales</taxon>
        <taxon>Colwelliaceae</taxon>
        <taxon>Colwellia</taxon>
    </lineage>
</organism>
<comment type="caution">
    <text evidence="2">The sequence shown here is derived from an EMBL/GenBank/DDBJ whole genome shotgun (WGS) entry which is preliminary data.</text>
</comment>
<evidence type="ECO:0000313" key="2">
    <source>
        <dbReference type="EMBL" id="TWX63851.1"/>
    </source>
</evidence>
<dbReference type="EMBL" id="VOLQ01000038">
    <property type="protein sequence ID" value="TWX63851.1"/>
    <property type="molecule type" value="Genomic_DNA"/>
</dbReference>
<gene>
    <name evidence="1" type="ORF">ESZ26_14100</name>
    <name evidence="2" type="ORF">ESZ27_15835</name>
</gene>
<protein>
    <submittedName>
        <fullName evidence="2">DUF1315 family protein</fullName>
    </submittedName>
</protein>
<reference evidence="2 4" key="1">
    <citation type="submission" date="2019-07" db="EMBL/GenBank/DDBJ databases">
        <title>Genomes of sea-ice associated Colwellia species.</title>
        <authorList>
            <person name="Bowman J.P."/>
        </authorList>
    </citation>
    <scope>NUCLEOTIDE SEQUENCE [LARGE SCALE GENOMIC DNA]</scope>
    <source>
        <strain evidence="1 3">ACAM 607</strain>
        <strain evidence="2 4">IC036</strain>
    </source>
</reference>
<dbReference type="OrthoDB" id="5616307at2"/>
<dbReference type="RefSeq" id="WP_146800111.1">
    <property type="nucleotide sequence ID" value="NZ_VOLP01000019.1"/>
</dbReference>
<accession>A0A5C6Q555</accession>
<proteinExistence type="predicted"/>
<dbReference type="InterPro" id="IPR009749">
    <property type="entry name" value="DUF1315"/>
</dbReference>
<dbReference type="Pfam" id="PF07023">
    <property type="entry name" value="DUF1315"/>
    <property type="match status" value="1"/>
</dbReference>